<dbReference type="InterPro" id="IPR037108">
    <property type="entry name" value="TM1727-like_C_sf"/>
</dbReference>
<organism evidence="3 4">
    <name type="scientific">Dietzia natronolimnaea</name>
    <dbReference type="NCBI Taxonomy" id="161920"/>
    <lineage>
        <taxon>Bacteria</taxon>
        <taxon>Bacillati</taxon>
        <taxon>Actinomycetota</taxon>
        <taxon>Actinomycetes</taxon>
        <taxon>Mycobacteriales</taxon>
        <taxon>Dietziaceae</taxon>
        <taxon>Dietzia</taxon>
    </lineage>
</organism>
<dbReference type="PANTHER" id="PTHR40459">
    <property type="entry name" value="CONSERVED HYPOTHETICAL ALANINE AND LEUCINE RICH PROTEIN"/>
    <property type="match status" value="1"/>
</dbReference>
<dbReference type="Pfam" id="PF10727">
    <property type="entry name" value="Rossmann-like"/>
    <property type="match status" value="1"/>
</dbReference>
<feature type="domain" description="DUF2520" evidence="2">
    <location>
        <begin position="148"/>
        <end position="294"/>
    </location>
</feature>
<reference evidence="4" key="1">
    <citation type="submission" date="2017-09" db="EMBL/GenBank/DDBJ databases">
        <authorList>
            <person name="Zhang Y."/>
            <person name="Huang X."/>
            <person name="Liu J."/>
            <person name="Lu L."/>
            <person name="Peng K."/>
        </authorList>
    </citation>
    <scope>NUCLEOTIDE SEQUENCE [LARGE SCALE GENOMIC DNA]</scope>
    <source>
        <strain evidence="4">S-XJ-1</strain>
    </source>
</reference>
<dbReference type="Proteomes" id="UP000218810">
    <property type="component" value="Unassembled WGS sequence"/>
</dbReference>
<evidence type="ECO:0000259" key="2">
    <source>
        <dbReference type="Pfam" id="PF10728"/>
    </source>
</evidence>
<dbReference type="Gene3D" id="1.10.1040.20">
    <property type="entry name" value="ProC-like, C-terminal domain"/>
    <property type="match status" value="1"/>
</dbReference>
<dbReference type="OrthoDB" id="8650434at2"/>
<dbReference type="PANTHER" id="PTHR40459:SF1">
    <property type="entry name" value="CONSERVED HYPOTHETICAL ALANINE AND LEUCINE RICH PROTEIN"/>
    <property type="match status" value="1"/>
</dbReference>
<dbReference type="InterPro" id="IPR036291">
    <property type="entry name" value="NAD(P)-bd_dom_sf"/>
</dbReference>
<dbReference type="SUPFAM" id="SSF51735">
    <property type="entry name" value="NAD(P)-binding Rossmann-fold domains"/>
    <property type="match status" value="1"/>
</dbReference>
<proteinExistence type="predicted"/>
<dbReference type="InterPro" id="IPR008927">
    <property type="entry name" value="6-PGluconate_DH-like_C_sf"/>
</dbReference>
<accession>A0A2A2WR02</accession>
<dbReference type="EMBL" id="NTGA01000014">
    <property type="protein sequence ID" value="PAY23575.1"/>
    <property type="molecule type" value="Genomic_DNA"/>
</dbReference>
<dbReference type="Pfam" id="PF10728">
    <property type="entry name" value="DUF2520"/>
    <property type="match status" value="1"/>
</dbReference>
<protein>
    <submittedName>
        <fullName evidence="3">Oxidoreductase</fullName>
    </submittedName>
</protein>
<dbReference type="Gene3D" id="3.40.50.720">
    <property type="entry name" value="NAD(P)-binding Rossmann-like Domain"/>
    <property type="match status" value="1"/>
</dbReference>
<name>A0A2A2WR02_9ACTN</name>
<dbReference type="InterPro" id="IPR019665">
    <property type="entry name" value="OxRdtase/DH_put_Rossmann_dom"/>
</dbReference>
<dbReference type="RefSeq" id="WP_095718034.1">
    <property type="nucleotide sequence ID" value="NZ_NTGA01000014.1"/>
</dbReference>
<comment type="caution">
    <text evidence="3">The sequence shown here is derived from an EMBL/GenBank/DDBJ whole genome shotgun (WGS) entry which is preliminary data.</text>
</comment>
<feature type="domain" description="Putative oxidoreductase/dehydrogenase Rossmann-like" evidence="1">
    <location>
        <begin position="8"/>
        <end position="130"/>
    </location>
</feature>
<keyword evidence="4" id="KW-1185">Reference proteome</keyword>
<gene>
    <name evidence="3" type="ORF">CEY15_07675</name>
</gene>
<dbReference type="SUPFAM" id="SSF48179">
    <property type="entry name" value="6-phosphogluconate dehydrogenase C-terminal domain-like"/>
    <property type="match status" value="1"/>
</dbReference>
<dbReference type="InterPro" id="IPR018931">
    <property type="entry name" value="DUF2520"/>
</dbReference>
<dbReference type="AlphaFoldDB" id="A0A2A2WR02"/>
<sequence>MSEFGVTGTTPARLSIGLVSAGRVGTAIGAALERRGHVVSAVVARSDRSQDLASRRLPDARLADPVEVAGAGELLILAVPDTALPAVVGDLAAADAFRPGHIVVHVAGAIGADVLRPAADAGAVVVAAHPAMTFTGGDADIERMEGCSWALTSPDEVGLVVGQMLVMETGGLPVTVAESHRALYHAALAHGANHLVTLVNDAAEALAASFSVLPGGGVQGDPDGMLGSDAGALARRTLEPLLRAALDNVLAAGDSALTGPVMRGDAVTVSRHLDALEDVDGGIAAGYRALALRTADRCGAGRDVTDLLAPDLTEQLR</sequence>
<evidence type="ECO:0000313" key="4">
    <source>
        <dbReference type="Proteomes" id="UP000218810"/>
    </source>
</evidence>
<evidence type="ECO:0000313" key="3">
    <source>
        <dbReference type="EMBL" id="PAY23575.1"/>
    </source>
</evidence>
<evidence type="ECO:0000259" key="1">
    <source>
        <dbReference type="Pfam" id="PF10727"/>
    </source>
</evidence>